<evidence type="ECO:0000256" key="1">
    <source>
        <dbReference type="ARBA" id="ARBA00006524"/>
    </source>
</evidence>
<dbReference type="Proteomes" id="UP000016924">
    <property type="component" value="Unassembled WGS sequence"/>
</dbReference>
<dbReference type="eggNOG" id="KOG4032">
    <property type="taxonomic scope" value="Eukaryota"/>
</dbReference>
<evidence type="ECO:0000256" key="3">
    <source>
        <dbReference type="SAM" id="MobiDB-lite"/>
    </source>
</evidence>
<dbReference type="HOGENOM" id="CLU_074896_0_2_1"/>
<name>R7Z589_CONA1</name>
<proteinExistence type="inferred from homology"/>
<reference evidence="5" key="1">
    <citation type="submission" date="2012-06" db="EMBL/GenBank/DDBJ databases">
        <title>The genome sequence of Coniosporium apollinis CBS 100218.</title>
        <authorList>
            <consortium name="The Broad Institute Genome Sequencing Platform"/>
            <person name="Cuomo C."/>
            <person name="Gorbushina A."/>
            <person name="Noack S."/>
            <person name="Walker B."/>
            <person name="Young S.K."/>
            <person name="Zeng Q."/>
            <person name="Gargeya S."/>
            <person name="Fitzgerald M."/>
            <person name="Haas B."/>
            <person name="Abouelleil A."/>
            <person name="Alvarado L."/>
            <person name="Arachchi H.M."/>
            <person name="Berlin A.M."/>
            <person name="Chapman S.B."/>
            <person name="Goldberg J."/>
            <person name="Griggs A."/>
            <person name="Gujja S."/>
            <person name="Hansen M."/>
            <person name="Howarth C."/>
            <person name="Imamovic A."/>
            <person name="Larimer J."/>
            <person name="McCowan C."/>
            <person name="Montmayeur A."/>
            <person name="Murphy C."/>
            <person name="Neiman D."/>
            <person name="Pearson M."/>
            <person name="Priest M."/>
            <person name="Roberts A."/>
            <person name="Saif S."/>
            <person name="Shea T."/>
            <person name="Sisk P."/>
            <person name="Sykes S."/>
            <person name="Wortman J."/>
            <person name="Nusbaum C."/>
            <person name="Birren B."/>
        </authorList>
    </citation>
    <scope>NUCLEOTIDE SEQUENCE [LARGE SCALE GENOMIC DNA]</scope>
    <source>
        <strain evidence="5">CBS 100218</strain>
    </source>
</reference>
<dbReference type="InterPro" id="IPR019398">
    <property type="entry name" value="Pre-rRNA_process_TSR2"/>
</dbReference>
<organism evidence="4 5">
    <name type="scientific">Coniosporium apollinis (strain CBS 100218)</name>
    <name type="common">Rock-inhabiting black yeast</name>
    <dbReference type="NCBI Taxonomy" id="1168221"/>
    <lineage>
        <taxon>Eukaryota</taxon>
        <taxon>Fungi</taxon>
        <taxon>Dikarya</taxon>
        <taxon>Ascomycota</taxon>
        <taxon>Pezizomycotina</taxon>
        <taxon>Dothideomycetes</taxon>
        <taxon>Dothideomycetes incertae sedis</taxon>
        <taxon>Coniosporium</taxon>
    </lineage>
</organism>
<evidence type="ECO:0000313" key="5">
    <source>
        <dbReference type="Proteomes" id="UP000016924"/>
    </source>
</evidence>
<comment type="similarity">
    <text evidence="1">Belongs to the TSR2 family.</text>
</comment>
<dbReference type="PANTHER" id="PTHR21250">
    <property type="entry name" value="PRE-RRNA-PROCESSING PROTEIN TSR2 HOMOLOG"/>
    <property type="match status" value="1"/>
</dbReference>
<dbReference type="OMA" id="QSNWGGP"/>
<feature type="region of interest" description="Disordered" evidence="3">
    <location>
        <begin position="147"/>
        <end position="210"/>
    </location>
</feature>
<feature type="region of interest" description="Disordered" evidence="3">
    <location>
        <begin position="1"/>
        <end position="27"/>
    </location>
</feature>
<evidence type="ECO:0000313" key="4">
    <source>
        <dbReference type="EMBL" id="EON69273.1"/>
    </source>
</evidence>
<dbReference type="GO" id="GO:0006364">
    <property type="term" value="P:rRNA processing"/>
    <property type="evidence" value="ECO:0007669"/>
    <property type="project" value="UniProtKB-KW"/>
</dbReference>
<keyword evidence="2" id="KW-0698">rRNA processing</keyword>
<dbReference type="AlphaFoldDB" id="R7Z589"/>
<protein>
    <recommendedName>
        <fullName evidence="6">Pre-rRNA-processing protein TSR2</fullName>
    </recommendedName>
</protein>
<dbReference type="STRING" id="1168221.R7Z589"/>
<evidence type="ECO:0008006" key="6">
    <source>
        <dbReference type="Google" id="ProtNLM"/>
    </source>
</evidence>
<dbReference type="Pfam" id="PF10273">
    <property type="entry name" value="WGG"/>
    <property type="match status" value="1"/>
</dbReference>
<sequence length="210" mass="23099">MASSQAQRAAPSTVPEQPQQPQSQKLTPAELEAKLDLAMSLLLSDWPDMTLAVTNNWGGPDSSDKRDYLAGALSTLLMDPAVDAGDVQEVLLQYMADEFEVDLDDDSEEGIAERAIGLRREIVAGEFGGLERLYKKWEERGGKAVAPKNLQVIEHGDHDDEMDSDDEDDDEDEDVEMDGVEDAAPQLVKAKPEPEVDEEGFTKVVGKKKR</sequence>
<dbReference type="OrthoDB" id="263560at2759"/>
<dbReference type="GeneID" id="19905744"/>
<keyword evidence="5" id="KW-1185">Reference proteome</keyword>
<evidence type="ECO:0000256" key="2">
    <source>
        <dbReference type="ARBA" id="ARBA00022552"/>
    </source>
</evidence>
<accession>R7Z589</accession>
<feature type="compositionally biased region" description="Acidic residues" evidence="3">
    <location>
        <begin position="159"/>
        <end position="181"/>
    </location>
</feature>
<dbReference type="RefSeq" id="XP_007784590.1">
    <property type="nucleotide sequence ID" value="XM_007786400.1"/>
</dbReference>
<dbReference type="EMBL" id="JH767610">
    <property type="protein sequence ID" value="EON69273.1"/>
    <property type="molecule type" value="Genomic_DNA"/>
</dbReference>
<gene>
    <name evidence="4" type="ORF">W97_08433</name>
</gene>
<feature type="compositionally biased region" description="Polar residues" evidence="3">
    <location>
        <begin position="14"/>
        <end position="26"/>
    </location>
</feature>